<proteinExistence type="inferred from homology"/>
<dbReference type="InterPro" id="IPR028082">
    <property type="entry name" value="Peripla_BP_I"/>
</dbReference>
<gene>
    <name evidence="4" type="ORF">ACFL27_05575</name>
</gene>
<accession>A0ABV6YU09</accession>
<name>A0ABV6YU09_UNCC1</name>
<feature type="domain" description="Leucine-binding protein" evidence="3">
    <location>
        <begin position="20"/>
        <end position="234"/>
    </location>
</feature>
<comment type="caution">
    <text evidence="4">The sequence shown here is derived from an EMBL/GenBank/DDBJ whole genome shotgun (WGS) entry which is preliminary data.</text>
</comment>
<protein>
    <submittedName>
        <fullName evidence="4">ABC transporter substrate-binding protein</fullName>
    </submittedName>
</protein>
<keyword evidence="5" id="KW-1185">Reference proteome</keyword>
<reference evidence="4 5" key="1">
    <citation type="submission" date="2024-09" db="EMBL/GenBank/DDBJ databases">
        <title>Laminarin stimulates single cell rates of sulfate reduction while oxygen inhibits transcriptomic activity in coastal marine sediment.</title>
        <authorList>
            <person name="Lindsay M."/>
            <person name="Orcutt B."/>
            <person name="Emerson D."/>
            <person name="Stepanauskas R."/>
            <person name="D'Angelo T."/>
        </authorList>
    </citation>
    <scope>NUCLEOTIDE SEQUENCE [LARGE SCALE GENOMIC DNA]</scope>
    <source>
        <strain evidence="4">SAG AM-311-K15</strain>
    </source>
</reference>
<dbReference type="PANTHER" id="PTHR47235">
    <property type="entry name" value="BLR6548 PROTEIN"/>
    <property type="match status" value="1"/>
</dbReference>
<dbReference type="SUPFAM" id="SSF53822">
    <property type="entry name" value="Periplasmic binding protein-like I"/>
    <property type="match status" value="1"/>
</dbReference>
<evidence type="ECO:0000256" key="2">
    <source>
        <dbReference type="ARBA" id="ARBA00022729"/>
    </source>
</evidence>
<comment type="similarity">
    <text evidence="1">Belongs to the leucine-binding protein family.</text>
</comment>
<evidence type="ECO:0000313" key="4">
    <source>
        <dbReference type="EMBL" id="MFC1849662.1"/>
    </source>
</evidence>
<evidence type="ECO:0000313" key="5">
    <source>
        <dbReference type="Proteomes" id="UP001594351"/>
    </source>
</evidence>
<evidence type="ECO:0000259" key="3">
    <source>
        <dbReference type="Pfam" id="PF13458"/>
    </source>
</evidence>
<organism evidence="4 5">
    <name type="scientific">candidate division CSSED10-310 bacterium</name>
    <dbReference type="NCBI Taxonomy" id="2855610"/>
    <lineage>
        <taxon>Bacteria</taxon>
        <taxon>Bacteria division CSSED10-310</taxon>
    </lineage>
</organism>
<feature type="non-terminal residue" evidence="4">
    <location>
        <position position="1"/>
    </location>
</feature>
<dbReference type="InterPro" id="IPR028081">
    <property type="entry name" value="Leu-bd"/>
</dbReference>
<dbReference type="Gene3D" id="3.40.50.2300">
    <property type="match status" value="1"/>
</dbReference>
<sequence>QVDTSELKSDPGHVSTSHRDFVFNLRASYAQETESLVDNLVAGGRRRIAVFYQIDAYGRSGWDGIKKALAKHNLKIIQEATYLRGTNFSQSLKEQAAVLKEARSDAIISIGAYAACAAFIRDARDIQLMVPIANVSFVGSESMLRLLLELNSATGRDYTRYLINSQVVPSYTDTSLLAVREYLALMEKYNPSPPPEFKDPTYIPLKQSFVSFEGFLNAKLIIKVLEKMGRRSETGLILELQDKKIRDIL</sequence>
<dbReference type="EMBL" id="JBHPBY010000051">
    <property type="protein sequence ID" value="MFC1849662.1"/>
    <property type="molecule type" value="Genomic_DNA"/>
</dbReference>
<dbReference type="Pfam" id="PF13458">
    <property type="entry name" value="Peripla_BP_6"/>
    <property type="match status" value="1"/>
</dbReference>
<dbReference type="PANTHER" id="PTHR47235:SF1">
    <property type="entry name" value="BLR6548 PROTEIN"/>
    <property type="match status" value="1"/>
</dbReference>
<evidence type="ECO:0000256" key="1">
    <source>
        <dbReference type="ARBA" id="ARBA00010062"/>
    </source>
</evidence>
<keyword evidence="2" id="KW-0732">Signal</keyword>
<dbReference type="Proteomes" id="UP001594351">
    <property type="component" value="Unassembled WGS sequence"/>
</dbReference>